<reference evidence="1" key="1">
    <citation type="submission" date="2023-07" db="EMBL/GenBank/DDBJ databases">
        <authorList>
            <person name="Kim M."/>
        </authorList>
    </citation>
    <scope>NUCLEOTIDE SEQUENCE</scope>
    <source>
        <strain evidence="1">BIUV-7</strain>
    </source>
</reference>
<proteinExistence type="predicted"/>
<evidence type="ECO:0000313" key="1">
    <source>
        <dbReference type="EMBL" id="MDO6414310.1"/>
    </source>
</evidence>
<comment type="caution">
    <text evidence="1">The sequence shown here is derived from an EMBL/GenBank/DDBJ whole genome shotgun (WGS) entry which is preliminary data.</text>
</comment>
<dbReference type="Proteomes" id="UP001169764">
    <property type="component" value="Unassembled WGS sequence"/>
</dbReference>
<evidence type="ECO:0000313" key="2">
    <source>
        <dbReference type="Proteomes" id="UP001169764"/>
    </source>
</evidence>
<protein>
    <submittedName>
        <fullName evidence="1">Uncharacterized protein</fullName>
    </submittedName>
</protein>
<name>A0ABT8Y7K8_9SPHN</name>
<keyword evidence="2" id="KW-1185">Reference proteome</keyword>
<sequence length="67" mass="7076">MSVALENVPHGDGKVAEVTIVEGAVRAWLTLDAAHRTGAMLTVEHPVIIDGASMTRANREPRAGCEP</sequence>
<dbReference type="EMBL" id="JAUOTP010000003">
    <property type="protein sequence ID" value="MDO6414310.1"/>
    <property type="molecule type" value="Genomic_DNA"/>
</dbReference>
<dbReference type="RefSeq" id="WP_303541389.1">
    <property type="nucleotide sequence ID" value="NZ_JAUOTP010000003.1"/>
</dbReference>
<accession>A0ABT8Y7K8</accession>
<organism evidence="1 2">
    <name type="scientific">Sphingomonas natans</name>
    <dbReference type="NCBI Taxonomy" id="3063330"/>
    <lineage>
        <taxon>Bacteria</taxon>
        <taxon>Pseudomonadati</taxon>
        <taxon>Pseudomonadota</taxon>
        <taxon>Alphaproteobacteria</taxon>
        <taxon>Sphingomonadales</taxon>
        <taxon>Sphingomonadaceae</taxon>
        <taxon>Sphingomonas</taxon>
    </lineage>
</organism>
<gene>
    <name evidence="1" type="ORF">Q4F19_07940</name>
</gene>